<dbReference type="SUPFAM" id="SSF51197">
    <property type="entry name" value="Clavaminate synthase-like"/>
    <property type="match status" value="1"/>
</dbReference>
<evidence type="ECO:0000256" key="2">
    <source>
        <dbReference type="SAM" id="MobiDB-lite"/>
    </source>
</evidence>
<reference evidence="4" key="1">
    <citation type="submission" date="2021-03" db="EMBL/GenBank/DDBJ databases">
        <title>Comparative genomics and phylogenomic investigation of the class Geoglossomycetes provide insights into ecological specialization and systematics.</title>
        <authorList>
            <person name="Melie T."/>
            <person name="Pirro S."/>
            <person name="Miller A.N."/>
            <person name="Quandt A."/>
        </authorList>
    </citation>
    <scope>NUCLEOTIDE SEQUENCE</scope>
    <source>
        <strain evidence="4">CAQ_001_2017</strain>
    </source>
</reference>
<keyword evidence="5" id="KW-1185">Reference proteome</keyword>
<comment type="caution">
    <text evidence="4">The sequence shown here is derived from an EMBL/GenBank/DDBJ whole genome shotgun (WGS) entry which is preliminary data.</text>
</comment>
<dbReference type="InterPro" id="IPR036282">
    <property type="entry name" value="Glutathione-S-Trfase_C_sf"/>
</dbReference>
<feature type="region of interest" description="Disordered" evidence="2">
    <location>
        <begin position="335"/>
        <end position="361"/>
    </location>
</feature>
<dbReference type="GO" id="GO:0006307">
    <property type="term" value="P:DNA alkylation repair"/>
    <property type="evidence" value="ECO:0007669"/>
    <property type="project" value="InterPro"/>
</dbReference>
<feature type="region of interest" description="Disordered" evidence="2">
    <location>
        <begin position="122"/>
        <end position="141"/>
    </location>
</feature>
<dbReference type="Pfam" id="PF24470">
    <property type="entry name" value="Thiored_Isochorism"/>
    <property type="match status" value="1"/>
</dbReference>
<comment type="similarity">
    <text evidence="1">Belongs to the isochorismatase family.</text>
</comment>
<dbReference type="InterPro" id="IPR032854">
    <property type="entry name" value="ALKBH3"/>
</dbReference>
<dbReference type="InterPro" id="IPR000868">
    <property type="entry name" value="Isochorismatase-like_dom"/>
</dbReference>
<dbReference type="SUPFAM" id="SSF52499">
    <property type="entry name" value="Isochorismatase-like hydrolases"/>
    <property type="match status" value="1"/>
</dbReference>
<feature type="domain" description="Fe2OG dioxygenase" evidence="3">
    <location>
        <begin position="599"/>
        <end position="763"/>
    </location>
</feature>
<dbReference type="PANTHER" id="PTHR31212">
    <property type="entry name" value="ALPHA-KETOGLUTARATE-DEPENDENT DIOXYGENASE ALKB HOMOLOG 3"/>
    <property type="match status" value="1"/>
</dbReference>
<protein>
    <recommendedName>
        <fullName evidence="3">Fe2OG dioxygenase domain-containing protein</fullName>
    </recommendedName>
</protein>
<dbReference type="EMBL" id="JAGHQM010000086">
    <property type="protein sequence ID" value="KAH0565520.1"/>
    <property type="molecule type" value="Genomic_DNA"/>
</dbReference>
<feature type="region of interest" description="Disordered" evidence="2">
    <location>
        <begin position="479"/>
        <end position="508"/>
    </location>
</feature>
<dbReference type="Pfam" id="PF13532">
    <property type="entry name" value="2OG-FeII_Oxy_2"/>
    <property type="match status" value="1"/>
</dbReference>
<dbReference type="GO" id="GO:0051213">
    <property type="term" value="F:dioxygenase activity"/>
    <property type="evidence" value="ECO:0007669"/>
    <property type="project" value="InterPro"/>
</dbReference>
<proteinExistence type="inferred from homology"/>
<feature type="compositionally biased region" description="Basic and acidic residues" evidence="2">
    <location>
        <begin position="388"/>
        <end position="434"/>
    </location>
</feature>
<dbReference type="Gene3D" id="1.20.1050.10">
    <property type="match status" value="1"/>
</dbReference>
<dbReference type="CDD" id="cd00431">
    <property type="entry name" value="cysteine_hydrolases"/>
    <property type="match status" value="1"/>
</dbReference>
<evidence type="ECO:0000259" key="3">
    <source>
        <dbReference type="PROSITE" id="PS51471"/>
    </source>
</evidence>
<evidence type="ECO:0000313" key="4">
    <source>
        <dbReference type="EMBL" id="KAH0565520.1"/>
    </source>
</evidence>
<gene>
    <name evidence="4" type="ORF">GP486_001094</name>
</gene>
<dbReference type="PANTHER" id="PTHR31212:SF5">
    <property type="entry name" value="ISOCHORISMATASE FAMILY PROTEIN FAMILY (AFU_ORTHOLOGUE AFUA_3G14500)"/>
    <property type="match status" value="1"/>
</dbReference>
<sequence length="1046" mass="114516">MSAYDHLAESVPQFESRRALLILDLQNDFLSINSKLPVDSQSGFVQNIKELIPVFRDSGDVIWIRSEFETERPVNDQAGVGEAVITDREVPRKPSAGGGMFRRPMHSARAMELFRAASARYGNESLESPEPEEGNETFLSRSSHGKAPVCCMPNTLGSEFADVIAPSIEYSKDSVLTKSYYSAFNSTPLLPSLRGNLVTELFICGVLSNISIYATALDAARHGYSITILDDCLGYRDEDRHKEAMRQMTELMGAEAMSSKDLIGDIKIERKEEATKAQKSSRVPVGPAMGKAELEQLLEGLTLNAGPSATTNTDIIPPAMRKGPVTADVDRIAVSPRAKTTAPAPTSLPESPKGGSQGLAAFSPSIEMDKDAADLASGEMDPANFFLRSDRERASPKVDAERERASKINGVERRIPRGPRGGDTDKRRTEKPDRQPTPTLEVLEAASAALAQVVSVHGSPASQSGSAVSRLSPARVETAKMRATRSPPGGRLSRTKTRSPPVLGPGDVIGEGDSRLVVDILLPELKDTAFERLKNEIQWKTMEHRGGEVPRLVAVEAEIGDDGSYPIYRHPADESPPVLPFSPITLAIKKDVEKVLKHPINHVLIQYYRHGQDYISEHSDKTLDIVRGSSIANVSIGAQRTMILRTKKPVESHSAAPSTGNVTTDDEEPDRTGRSTTAGKPLTPPPTKIPATRSKALSAVSNTHTRHVQRIPMPHNSMFILGQTTNMRWLHGIRQDKRPISIKSAEETAFNGERISLTFRHIGTFLDKPAKRIWGQGALSKSKETAGKVINGNTKEAEEMIRMFGRENHESEFDWDKTYGAGFNVLNIVTKLPKFFFSSSEDVAGLRVRLCLAEKGVRWESADGPPPTTAGAAQALNLPRSALLPKFTDTDPENSEIEGDLAILSYLDAFYSDSNPPPSRRTTARILTRTHRSNVLLDAYRNAVSPSITPNADDHQEEADNDPSAMLGHELDVWETFTRETCLGQFIAGPDLSIADCGLWPVLRDIRRAWTGWDSSRWGGLGGYLERINERTAVKEVLGDVPVSRG</sequence>
<evidence type="ECO:0000313" key="5">
    <source>
        <dbReference type="Proteomes" id="UP000750711"/>
    </source>
</evidence>
<organism evidence="4 5">
    <name type="scientific">Trichoglossum hirsutum</name>
    <dbReference type="NCBI Taxonomy" id="265104"/>
    <lineage>
        <taxon>Eukaryota</taxon>
        <taxon>Fungi</taxon>
        <taxon>Dikarya</taxon>
        <taxon>Ascomycota</taxon>
        <taxon>Pezizomycotina</taxon>
        <taxon>Geoglossomycetes</taxon>
        <taxon>Geoglossales</taxon>
        <taxon>Geoglossaceae</taxon>
        <taxon>Trichoglossum</taxon>
    </lineage>
</organism>
<dbReference type="InterPro" id="IPR037151">
    <property type="entry name" value="AlkB-like_sf"/>
</dbReference>
<dbReference type="Pfam" id="PF00857">
    <property type="entry name" value="Isochorismatase"/>
    <property type="match status" value="1"/>
</dbReference>
<evidence type="ECO:0000256" key="1">
    <source>
        <dbReference type="ARBA" id="ARBA00006336"/>
    </source>
</evidence>
<dbReference type="InterPro" id="IPR057088">
    <property type="entry name" value="GLRG_09195_Thiored"/>
</dbReference>
<dbReference type="Gene3D" id="3.40.50.850">
    <property type="entry name" value="Isochorismatase-like"/>
    <property type="match status" value="1"/>
</dbReference>
<dbReference type="SUPFAM" id="SSF47616">
    <property type="entry name" value="GST C-terminal domain-like"/>
    <property type="match status" value="1"/>
</dbReference>
<dbReference type="InterPro" id="IPR036380">
    <property type="entry name" value="Isochorismatase-like_sf"/>
</dbReference>
<feature type="region of interest" description="Disordered" evidence="2">
    <location>
        <begin position="386"/>
        <end position="438"/>
    </location>
</feature>
<dbReference type="PROSITE" id="PS51471">
    <property type="entry name" value="FE2OG_OXY"/>
    <property type="match status" value="1"/>
</dbReference>
<dbReference type="InterPro" id="IPR005123">
    <property type="entry name" value="Oxoglu/Fe-dep_dioxygenase_dom"/>
</dbReference>
<name>A0A9P8LHK2_9PEZI</name>
<dbReference type="InterPro" id="IPR027450">
    <property type="entry name" value="AlkB-like"/>
</dbReference>
<dbReference type="Proteomes" id="UP000750711">
    <property type="component" value="Unassembled WGS sequence"/>
</dbReference>
<dbReference type="Gene3D" id="2.60.120.590">
    <property type="entry name" value="Alpha-ketoglutarate-dependent dioxygenase AlkB-like"/>
    <property type="match status" value="1"/>
</dbReference>
<feature type="region of interest" description="Disordered" evidence="2">
    <location>
        <begin position="645"/>
        <end position="706"/>
    </location>
</feature>
<accession>A0A9P8LHK2</accession>
<dbReference type="AlphaFoldDB" id="A0A9P8LHK2"/>